<dbReference type="InterPro" id="IPR036188">
    <property type="entry name" value="FAD/NAD-bd_sf"/>
</dbReference>
<dbReference type="EMBL" id="RBNH01000001">
    <property type="protein sequence ID" value="RKO27733.1"/>
    <property type="molecule type" value="Genomic_DNA"/>
</dbReference>
<protein>
    <submittedName>
        <fullName evidence="3">FAD-dependent monooxygenase</fullName>
    </submittedName>
</protein>
<accession>A0A3B0FXY4</accession>
<proteinExistence type="predicted"/>
<feature type="domain" description="FAD-binding" evidence="2">
    <location>
        <begin position="1"/>
        <end position="328"/>
    </location>
</feature>
<dbReference type="SUPFAM" id="SSF51905">
    <property type="entry name" value="FAD/NAD(P)-binding domain"/>
    <property type="match status" value="1"/>
</dbReference>
<keyword evidence="1" id="KW-0560">Oxidoreductase</keyword>
<dbReference type="PRINTS" id="PR00420">
    <property type="entry name" value="RNGMNOXGNASE"/>
</dbReference>
<reference evidence="4" key="2">
    <citation type="submission" date="2018-10" db="EMBL/GenBank/DDBJ databases">
        <authorList>
            <person name="Wang Y."/>
            <person name="Wang J."/>
            <person name="Yang X."/>
            <person name="Wang Z."/>
            <person name="Huang Y."/>
        </authorList>
    </citation>
    <scope>NUCLEOTIDE SEQUENCE [LARGE SCALE GENOMIC DNA]</scope>
    <source>
        <strain evidence="4">J015</strain>
    </source>
</reference>
<dbReference type="InterPro" id="IPR002938">
    <property type="entry name" value="FAD-bd"/>
</dbReference>
<evidence type="ECO:0000313" key="4">
    <source>
        <dbReference type="Proteomes" id="UP000273159"/>
    </source>
</evidence>
<dbReference type="GO" id="GO:0008688">
    <property type="term" value="F:3-(3-hydroxyphenyl)propionate hydroxylase activity"/>
    <property type="evidence" value="ECO:0007669"/>
    <property type="project" value="TreeGrafter"/>
</dbReference>
<gene>
    <name evidence="3" type="ORF">D7Z96_00015</name>
</gene>
<dbReference type="AlphaFoldDB" id="A0A3B0FXY4"/>
<evidence type="ECO:0000256" key="1">
    <source>
        <dbReference type="ARBA" id="ARBA00023002"/>
    </source>
</evidence>
<reference evidence="3 4" key="1">
    <citation type="submission" date="2018-10" db="EMBL/GenBank/DDBJ databases">
        <title>Genome-guide identification and characterization of bacteria that degrade polycyclic aromatic hydrocarbons and resist hexavalent chromium simultaneously.</title>
        <authorList>
            <person name="Feng H."/>
        </authorList>
    </citation>
    <scope>NUCLEOTIDE SEQUENCE [LARGE SCALE GENOMIC DNA]</scope>
    <source>
        <strain evidence="3 4">J015</strain>
    </source>
</reference>
<dbReference type="PANTHER" id="PTHR43476:SF3">
    <property type="entry name" value="FAD-BINDING MONOOXYGENASE"/>
    <property type="match status" value="1"/>
</dbReference>
<dbReference type="Proteomes" id="UP000273159">
    <property type="component" value="Unassembled WGS sequence"/>
</dbReference>
<dbReference type="GO" id="GO:0019622">
    <property type="term" value="P:3-(3-hydroxy)phenylpropionate catabolic process"/>
    <property type="evidence" value="ECO:0007669"/>
    <property type="project" value="TreeGrafter"/>
</dbReference>
<name>A0A3B0FXY4_PSEPS</name>
<evidence type="ECO:0000259" key="2">
    <source>
        <dbReference type="Pfam" id="PF01494"/>
    </source>
</evidence>
<dbReference type="PANTHER" id="PTHR43476">
    <property type="entry name" value="3-(3-HYDROXY-PHENYL)PROPIONATE/3-HYDROXYCINNAMIC ACID HYDROXYLASE"/>
    <property type="match status" value="1"/>
</dbReference>
<dbReference type="Gene3D" id="3.50.50.60">
    <property type="entry name" value="FAD/NAD(P)-binding domain"/>
    <property type="match status" value="1"/>
</dbReference>
<sequence length="399" mass="42250">MIVGAGPVGLYLAARLLQEGLSVRVLEQRKGRNLHSRAIGIHPPALEALDRLQLAGAMVQEGVPIRTGMAVSGGKTVGTMSFSGVSEEYPFVLSLPQFRTQQLLEERVQALDGGAIVRGGRVTGLEDDGDRAAAVVEPSERGTSHGGRVEASFVVAADGARSPLRDLLGVPVKTRHYPDHYLMGDFSDAGDHGQMAVLFLEPEGIVESFPLPGGLRRWVVRLGRPAGSCDAVQLSRLVLQRTGILPAAGTNTMLSAFSVRSTLARHTVAGRVLLLGDAAHEISPIGGQGMNLGWLDAEALAPLLCEAVRLKHPGSGFREFEAARHRAAVVARRQAEVNMLLGRPLPPPLLKLRNFALGAAASSAAVNRWTARRFTMHQAGPALRPAGITSGSSSRNCPG</sequence>
<dbReference type="InterPro" id="IPR050631">
    <property type="entry name" value="PheA/TfdB_FAD_monoxygenase"/>
</dbReference>
<dbReference type="Pfam" id="PF01494">
    <property type="entry name" value="FAD_binding_3"/>
    <property type="match status" value="1"/>
</dbReference>
<evidence type="ECO:0000313" key="3">
    <source>
        <dbReference type="EMBL" id="RKO27733.1"/>
    </source>
</evidence>
<dbReference type="Gene3D" id="3.30.70.2450">
    <property type="match status" value="1"/>
</dbReference>
<dbReference type="GO" id="GO:0071949">
    <property type="term" value="F:FAD binding"/>
    <property type="evidence" value="ECO:0007669"/>
    <property type="project" value="InterPro"/>
</dbReference>
<comment type="caution">
    <text evidence="3">The sequence shown here is derived from an EMBL/GenBank/DDBJ whole genome shotgun (WGS) entry which is preliminary data.</text>
</comment>
<organism evidence="3 4">
    <name type="scientific">Pseudarthrobacter phenanthrenivorans</name>
    <name type="common">Arthrobacter phenanthrenivorans</name>
    <dbReference type="NCBI Taxonomy" id="361575"/>
    <lineage>
        <taxon>Bacteria</taxon>
        <taxon>Bacillati</taxon>
        <taxon>Actinomycetota</taxon>
        <taxon>Actinomycetes</taxon>
        <taxon>Micrococcales</taxon>
        <taxon>Micrococcaceae</taxon>
        <taxon>Pseudarthrobacter</taxon>
    </lineage>
</organism>
<keyword evidence="3" id="KW-0503">Monooxygenase</keyword>